<dbReference type="InterPro" id="IPR015421">
    <property type="entry name" value="PyrdxlP-dep_Trfase_major"/>
</dbReference>
<dbReference type="Pfam" id="PF00205">
    <property type="entry name" value="TPP_enzyme_M"/>
    <property type="match status" value="1"/>
</dbReference>
<dbReference type="NCBIfam" id="TIGR01141">
    <property type="entry name" value="hisC"/>
    <property type="match status" value="1"/>
</dbReference>
<comment type="catalytic activity">
    <reaction evidence="9 10">
        <text>L-histidinol phosphate + 2-oxoglutarate = 3-(imidazol-4-yl)-2-oxopropyl phosphate + L-glutamate</text>
        <dbReference type="Rhea" id="RHEA:23744"/>
        <dbReference type="ChEBI" id="CHEBI:16810"/>
        <dbReference type="ChEBI" id="CHEBI:29985"/>
        <dbReference type="ChEBI" id="CHEBI:57766"/>
        <dbReference type="ChEBI" id="CHEBI:57980"/>
        <dbReference type="EC" id="2.6.1.9"/>
    </reaction>
</comment>
<evidence type="ECO:0000256" key="6">
    <source>
        <dbReference type="ARBA" id="ARBA00022679"/>
    </source>
</evidence>
<comment type="similarity">
    <text evidence="3 11">Belongs to the TPP enzyme family.</text>
</comment>
<keyword evidence="6 10" id="KW-0808">Transferase</keyword>
<feature type="region of interest" description="Disordered" evidence="12">
    <location>
        <begin position="542"/>
        <end position="566"/>
    </location>
</feature>
<evidence type="ECO:0000259" key="15">
    <source>
        <dbReference type="Pfam" id="PF02775"/>
    </source>
</evidence>
<dbReference type="GO" id="GO:0030976">
    <property type="term" value="F:thiamine pyrophosphate binding"/>
    <property type="evidence" value="ECO:0007669"/>
    <property type="project" value="InterPro"/>
</dbReference>
<dbReference type="GO" id="GO:0009099">
    <property type="term" value="P:L-valine biosynthetic process"/>
    <property type="evidence" value="ECO:0007669"/>
    <property type="project" value="TreeGrafter"/>
</dbReference>
<evidence type="ECO:0000256" key="7">
    <source>
        <dbReference type="ARBA" id="ARBA00022898"/>
    </source>
</evidence>
<dbReference type="InterPro" id="IPR015422">
    <property type="entry name" value="PyrdxlP-dep_Trfase_small"/>
</dbReference>
<dbReference type="EMBL" id="JABBFX010000003">
    <property type="protein sequence ID" value="NML47074.1"/>
    <property type="molecule type" value="Genomic_DNA"/>
</dbReference>
<evidence type="ECO:0000256" key="9">
    <source>
        <dbReference type="ARBA" id="ARBA00047481"/>
    </source>
</evidence>
<dbReference type="HAMAP" id="MF_01023">
    <property type="entry name" value="HisC_aminotrans_2"/>
    <property type="match status" value="1"/>
</dbReference>
<comment type="pathway">
    <text evidence="2 10">Amino-acid biosynthesis; L-histidine biosynthesis; L-histidine from 5-phospho-alpha-D-ribose 1-diphosphate: step 7/9.</text>
</comment>
<dbReference type="PANTHER" id="PTHR18968">
    <property type="entry name" value="THIAMINE PYROPHOSPHATE ENZYMES"/>
    <property type="match status" value="1"/>
</dbReference>
<feature type="domain" description="Aminotransferase class I/classII large" evidence="13">
    <location>
        <begin position="572"/>
        <end position="895"/>
    </location>
</feature>
<dbReference type="AlphaFoldDB" id="A0A848H9A2"/>
<dbReference type="CDD" id="cd07035">
    <property type="entry name" value="TPP_PYR_POX_like"/>
    <property type="match status" value="1"/>
</dbReference>
<evidence type="ECO:0000313" key="17">
    <source>
        <dbReference type="EMBL" id="NML47074.1"/>
    </source>
</evidence>
<dbReference type="GO" id="GO:0030170">
    <property type="term" value="F:pyridoxal phosphate binding"/>
    <property type="evidence" value="ECO:0007669"/>
    <property type="project" value="InterPro"/>
</dbReference>
<dbReference type="Gene3D" id="3.40.50.1220">
    <property type="entry name" value="TPP-binding domain"/>
    <property type="match status" value="1"/>
</dbReference>
<evidence type="ECO:0000256" key="4">
    <source>
        <dbReference type="ARBA" id="ARBA00011738"/>
    </source>
</evidence>
<dbReference type="Pfam" id="PF02775">
    <property type="entry name" value="TPP_enzyme_C"/>
    <property type="match status" value="1"/>
</dbReference>
<evidence type="ECO:0000259" key="14">
    <source>
        <dbReference type="Pfam" id="PF00205"/>
    </source>
</evidence>
<evidence type="ECO:0000256" key="3">
    <source>
        <dbReference type="ARBA" id="ARBA00007812"/>
    </source>
</evidence>
<dbReference type="GO" id="GO:0004400">
    <property type="term" value="F:histidinol-phosphate transaminase activity"/>
    <property type="evidence" value="ECO:0007669"/>
    <property type="project" value="UniProtKB-UniRule"/>
</dbReference>
<comment type="caution">
    <text evidence="17">The sequence shown here is derived from an EMBL/GenBank/DDBJ whole genome shotgun (WGS) entry which is preliminary data.</text>
</comment>
<proteinExistence type="inferred from homology"/>
<dbReference type="CDD" id="cd00568">
    <property type="entry name" value="TPP_enzymes"/>
    <property type="match status" value="1"/>
</dbReference>
<dbReference type="CDD" id="cd00609">
    <property type="entry name" value="AAT_like"/>
    <property type="match status" value="1"/>
</dbReference>
<evidence type="ECO:0000313" key="18">
    <source>
        <dbReference type="Proteomes" id="UP000541185"/>
    </source>
</evidence>
<dbReference type="SUPFAM" id="SSF53383">
    <property type="entry name" value="PLP-dependent transferases"/>
    <property type="match status" value="1"/>
</dbReference>
<dbReference type="InterPro" id="IPR029061">
    <property type="entry name" value="THDP-binding"/>
</dbReference>
<dbReference type="SUPFAM" id="SSF52518">
    <property type="entry name" value="Thiamin diphosphate-binding fold (THDP-binding)"/>
    <property type="match status" value="2"/>
</dbReference>
<sequence>MEMTGGQALARQLVIEGVTDIFGIPGVQLDWATDALIDVADRIRFIVPRHEQAASYMADGYARTTGREGVCMVVPGPGVLNALSGLATAYACSSRVLCIAGQIPSATLAQGYGMLHEVPGQSEVLKSVTKWSALARTPADIPRLVHEAFVQMRSGHPRPVALEIPPDVLQARGEVQLCEAAAPAAPQAPAREAVAEAAKLLAAARSPVIWAGGGVLAAQGAQALERLAQKLRAPVVMTDNGRGALPQRHPLALLNLGGRCVLPHADVVLVAGSRAMDAIGRPAHAAAGVQYIYLNIDPAHTGAPRAPGLALVGDAAAGLDALADALDAVPASAPRHDLDAVRAWCDEQVAYVEPQRSILAAIRAALPDDGILVSELTQVGYAANFAYPVQAPRTLVSPGYQGTLGYGFPTSLGVALGSKGRRVVSISGDGGFGWGLQELATAAKYRPDLAIVVFADGAFGNVRRIQQNVFQRETDTTLTNPDFVALAAAFGIEGESVDSVAGLSAALERALAQGGPRLIEMRVGAMPGPWHLIHTFSKAPRPAPANPLGEAATAASGTAPVHRTESPRLRHMASNENPLGIGPMAMAAARDCLAGLAAYPDPSGAPLKAALARRFGLAAEGLVIGNGSSELIDLVTRSFVVKGDEVVYSQYSFIGYPHAVKSAGGASIVVPARDYGHDLDAMLSAVTPRTRVAFVANPNNPTGTLLEEAAIVRFLEAMPARVLVVLDEAYTEYLPEAARMNAFALLKRFPNLVVMRTFSKAHGMAGLRVGFAAASAEVAQLMNRARLAYNVNAPAQAAAIAALDDAAFLQRSYEVNEAGKRRLSAALGELGIPFIPSWGNFVAADFSGITGGPEGVNAYLQSRGLLVRPLGPYGLPTHLRFTIGLPDDNEALVAALADYLKR</sequence>
<evidence type="ECO:0000256" key="1">
    <source>
        <dbReference type="ARBA" id="ARBA00001933"/>
    </source>
</evidence>
<dbReference type="PANTHER" id="PTHR18968:SF167">
    <property type="entry name" value="ACETOLACTATE SYNTHASE LARGE SUBUNIT ILVB2-RELATED"/>
    <property type="match status" value="1"/>
</dbReference>
<dbReference type="GO" id="GO:0000105">
    <property type="term" value="P:L-histidine biosynthetic process"/>
    <property type="evidence" value="ECO:0007669"/>
    <property type="project" value="UniProtKB-UniRule"/>
</dbReference>
<evidence type="ECO:0000256" key="5">
    <source>
        <dbReference type="ARBA" id="ARBA00022576"/>
    </source>
</evidence>
<evidence type="ECO:0000256" key="11">
    <source>
        <dbReference type="RuleBase" id="RU362132"/>
    </source>
</evidence>
<keyword evidence="10" id="KW-0368">Histidine biosynthesis</keyword>
<accession>A0A848H9A2</accession>
<evidence type="ECO:0000256" key="2">
    <source>
        <dbReference type="ARBA" id="ARBA00005011"/>
    </source>
</evidence>
<reference evidence="17 18" key="1">
    <citation type="submission" date="2020-04" db="EMBL/GenBank/DDBJ databases">
        <title>Ramlibacter sp. G-1-2-2 isolated from soil.</title>
        <authorList>
            <person name="Dahal R.H."/>
        </authorList>
    </citation>
    <scope>NUCLEOTIDE SEQUENCE [LARGE SCALE GENOMIC DNA]</scope>
    <source>
        <strain evidence="17 18">G-1-2-2</strain>
    </source>
</reference>
<keyword evidence="10" id="KW-0028">Amino-acid biosynthesis</keyword>
<dbReference type="UniPathway" id="UPA00031">
    <property type="reaction ID" value="UER00012"/>
</dbReference>
<dbReference type="Pfam" id="PF02776">
    <property type="entry name" value="TPP_enzyme_N"/>
    <property type="match status" value="1"/>
</dbReference>
<comment type="cofactor">
    <cofactor evidence="1 10">
        <name>pyridoxal 5'-phosphate</name>
        <dbReference type="ChEBI" id="CHEBI:597326"/>
    </cofactor>
</comment>
<keyword evidence="18" id="KW-1185">Reference proteome</keyword>
<dbReference type="InterPro" id="IPR029035">
    <property type="entry name" value="DHS-like_NAD/FAD-binding_dom"/>
</dbReference>
<dbReference type="InterPro" id="IPR045229">
    <property type="entry name" value="TPP_enz"/>
</dbReference>
<dbReference type="InterPro" id="IPR012001">
    <property type="entry name" value="Thiamin_PyroP_enz_TPP-bd_dom"/>
</dbReference>
<dbReference type="Gene3D" id="3.90.1150.10">
    <property type="entry name" value="Aspartate Aminotransferase, domain 1"/>
    <property type="match status" value="1"/>
</dbReference>
<dbReference type="Proteomes" id="UP000541185">
    <property type="component" value="Unassembled WGS sequence"/>
</dbReference>
<dbReference type="NCBIfam" id="NF006122">
    <property type="entry name" value="PRK08266.1"/>
    <property type="match status" value="1"/>
</dbReference>
<keyword evidence="7 10" id="KW-0663">Pyridoxal phosphate</keyword>
<dbReference type="InterPro" id="IPR015424">
    <property type="entry name" value="PyrdxlP-dep_Trfase"/>
</dbReference>
<feature type="domain" description="Thiamine pyrophosphate enzyme central" evidence="14">
    <location>
        <begin position="194"/>
        <end position="322"/>
    </location>
</feature>
<dbReference type="GO" id="GO:0005948">
    <property type="term" value="C:acetolactate synthase complex"/>
    <property type="evidence" value="ECO:0007669"/>
    <property type="project" value="TreeGrafter"/>
</dbReference>
<dbReference type="InterPro" id="IPR011766">
    <property type="entry name" value="TPP_enzyme_TPP-bd"/>
</dbReference>
<evidence type="ECO:0000259" key="16">
    <source>
        <dbReference type="Pfam" id="PF02776"/>
    </source>
</evidence>
<evidence type="ECO:0000256" key="10">
    <source>
        <dbReference type="HAMAP-Rule" id="MF_01023"/>
    </source>
</evidence>
<keyword evidence="8 11" id="KW-0786">Thiamine pyrophosphate</keyword>
<dbReference type="Gene3D" id="3.40.50.970">
    <property type="match status" value="2"/>
</dbReference>
<feature type="modified residue" description="N6-(pyridoxal phosphate)lysine" evidence="10">
    <location>
        <position position="760"/>
    </location>
</feature>
<dbReference type="GO" id="GO:0003984">
    <property type="term" value="F:acetolactate synthase activity"/>
    <property type="evidence" value="ECO:0007669"/>
    <property type="project" value="TreeGrafter"/>
</dbReference>
<organism evidence="17 18">
    <name type="scientific">Ramlibacter agri</name>
    <dbReference type="NCBI Taxonomy" id="2728837"/>
    <lineage>
        <taxon>Bacteria</taxon>
        <taxon>Pseudomonadati</taxon>
        <taxon>Pseudomonadota</taxon>
        <taxon>Betaproteobacteria</taxon>
        <taxon>Burkholderiales</taxon>
        <taxon>Comamonadaceae</taxon>
        <taxon>Ramlibacter</taxon>
    </lineage>
</organism>
<comment type="subunit">
    <text evidence="4 10">Homodimer.</text>
</comment>
<dbReference type="Pfam" id="PF00155">
    <property type="entry name" value="Aminotran_1_2"/>
    <property type="match status" value="1"/>
</dbReference>
<dbReference type="GO" id="GO:0009097">
    <property type="term" value="P:isoleucine biosynthetic process"/>
    <property type="evidence" value="ECO:0007669"/>
    <property type="project" value="TreeGrafter"/>
</dbReference>
<comment type="similarity">
    <text evidence="10">Belongs to the class-II pyridoxal-phosphate-dependent aminotransferase family. Histidinol-phosphate aminotransferase subfamily.</text>
</comment>
<dbReference type="SUPFAM" id="SSF52467">
    <property type="entry name" value="DHS-like NAD/FAD-binding domain"/>
    <property type="match status" value="1"/>
</dbReference>
<dbReference type="EC" id="2.6.1.9" evidence="10"/>
<feature type="domain" description="Thiamine pyrophosphate enzyme N-terminal TPP-binding" evidence="16">
    <location>
        <begin position="3"/>
        <end position="111"/>
    </location>
</feature>
<protein>
    <recommendedName>
        <fullName evidence="10">Histidinol-phosphate aminotransferase</fullName>
        <ecNumber evidence="10">2.6.1.9</ecNumber>
    </recommendedName>
    <alternativeName>
        <fullName evidence="10">Imidazole acetol-phosphate transaminase</fullName>
    </alternativeName>
</protein>
<dbReference type="InterPro" id="IPR005861">
    <property type="entry name" value="HisP_aminotrans"/>
</dbReference>
<dbReference type="Gene3D" id="3.40.640.10">
    <property type="entry name" value="Type I PLP-dependent aspartate aminotransferase-like (Major domain)"/>
    <property type="match status" value="1"/>
</dbReference>
<evidence type="ECO:0000256" key="12">
    <source>
        <dbReference type="SAM" id="MobiDB-lite"/>
    </source>
</evidence>
<name>A0A848H9A2_9BURK</name>
<evidence type="ECO:0000256" key="8">
    <source>
        <dbReference type="ARBA" id="ARBA00023052"/>
    </source>
</evidence>
<gene>
    <name evidence="10" type="primary">hisC</name>
    <name evidence="17" type="ORF">HHL11_25235</name>
</gene>
<dbReference type="InterPro" id="IPR012000">
    <property type="entry name" value="Thiamin_PyroP_enz_cen_dom"/>
</dbReference>
<keyword evidence="5 10" id="KW-0032">Aminotransferase</keyword>
<dbReference type="InterPro" id="IPR004839">
    <property type="entry name" value="Aminotransferase_I/II_large"/>
</dbReference>
<dbReference type="GO" id="GO:0000287">
    <property type="term" value="F:magnesium ion binding"/>
    <property type="evidence" value="ECO:0007669"/>
    <property type="project" value="InterPro"/>
</dbReference>
<feature type="domain" description="Thiamine pyrophosphate enzyme TPP-binding" evidence="15">
    <location>
        <begin position="381"/>
        <end position="520"/>
    </location>
</feature>
<dbReference type="GO" id="GO:0050660">
    <property type="term" value="F:flavin adenine dinucleotide binding"/>
    <property type="evidence" value="ECO:0007669"/>
    <property type="project" value="TreeGrafter"/>
</dbReference>
<evidence type="ECO:0000259" key="13">
    <source>
        <dbReference type="Pfam" id="PF00155"/>
    </source>
</evidence>